<organism evidence="1 3">
    <name type="scientific">Mycoplasmopsis synoviae</name>
    <name type="common">Mycoplasma synoviae</name>
    <dbReference type="NCBI Taxonomy" id="2109"/>
    <lineage>
        <taxon>Bacteria</taxon>
        <taxon>Bacillati</taxon>
        <taxon>Mycoplasmatota</taxon>
        <taxon>Mycoplasmoidales</taxon>
        <taxon>Metamycoplasmataceae</taxon>
        <taxon>Mycoplasmopsis</taxon>
    </lineage>
</organism>
<dbReference type="AlphaFoldDB" id="A0A2H4CDS6"/>
<evidence type="ECO:0008006" key="4">
    <source>
        <dbReference type="Google" id="ProtNLM"/>
    </source>
</evidence>
<name>A0A2H4CDS6_MYCSY</name>
<proteinExistence type="predicted"/>
<dbReference type="RefSeq" id="WP_020002823.1">
    <property type="nucleotide sequence ID" value="NZ_CP012624.1"/>
</dbReference>
<dbReference type="EMBL" id="LS991953">
    <property type="protein sequence ID" value="SYV93660.1"/>
    <property type="molecule type" value="Genomic_DNA"/>
</dbReference>
<reference evidence="1" key="2">
    <citation type="submission" date="2018-06" db="EMBL/GenBank/DDBJ databases">
        <authorList>
            <consortium name="Pathogen Informatics"/>
            <person name="Doyle S."/>
        </authorList>
    </citation>
    <scope>NUCLEOTIDE SEQUENCE</scope>
    <source>
        <strain evidence="1">NCTC10124</strain>
    </source>
</reference>
<accession>A0A2H4CDS6</accession>
<evidence type="ECO:0000313" key="3">
    <source>
        <dbReference type="Proteomes" id="UP000259328"/>
    </source>
</evidence>
<gene>
    <name evidence="1" type="ORF">NCTC10124_01417</name>
    <name evidence="2" type="ORF">OIE46_03730</name>
</gene>
<dbReference type="Proteomes" id="UP001164481">
    <property type="component" value="Chromosome"/>
</dbReference>
<evidence type="ECO:0000313" key="2">
    <source>
        <dbReference type="EMBL" id="UZW64450.1"/>
    </source>
</evidence>
<sequence>MELTKIKQIFFEVISTIPGIVNINNINGGDKSAPLLDRINVKKENEYLSFYVDIDILLGVNVSSLVQEVSQSLHFKFKSSKYKIKEISLFVSGVIYE</sequence>
<dbReference type="EMBL" id="CP107525">
    <property type="protein sequence ID" value="UZW64450.1"/>
    <property type="molecule type" value="Genomic_DNA"/>
</dbReference>
<reference evidence="3" key="1">
    <citation type="submission" date="2018-06" db="EMBL/GenBank/DDBJ databases">
        <authorList>
            <consortium name="Pathogen Informatics"/>
        </authorList>
    </citation>
    <scope>NUCLEOTIDE SEQUENCE [LARGE SCALE GENOMIC DNA]</scope>
    <source>
        <strain evidence="3">NCTC10124</strain>
    </source>
</reference>
<dbReference type="GeneID" id="93530464"/>
<dbReference type="Proteomes" id="UP000259328">
    <property type="component" value="Chromosome"/>
</dbReference>
<evidence type="ECO:0000313" key="1">
    <source>
        <dbReference type="EMBL" id="SYV93660.1"/>
    </source>
</evidence>
<reference evidence="2" key="3">
    <citation type="submission" date="2022-10" db="EMBL/GenBank/DDBJ databases">
        <authorList>
            <person name="Wei X."/>
        </authorList>
    </citation>
    <scope>NUCLEOTIDE SEQUENCE</scope>
    <source>
        <strain evidence="2">SD2</strain>
    </source>
</reference>
<protein>
    <recommendedName>
        <fullName evidence="4">Asp23/Gls24 family envelope stress response protein</fullName>
    </recommendedName>
</protein>
<reference evidence="2" key="4">
    <citation type="submission" date="2022-11" db="EMBL/GenBank/DDBJ databases">
        <title>complete genomes of mycoplasma synoviae ZX313 strain and SD2 strain.</title>
        <authorList>
            <person name="Zhong Q."/>
        </authorList>
    </citation>
    <scope>NUCLEOTIDE SEQUENCE</scope>
    <source>
        <strain evidence="2">SD2</strain>
    </source>
</reference>